<evidence type="ECO:0000313" key="4">
    <source>
        <dbReference type="Proteomes" id="UP000297245"/>
    </source>
</evidence>
<name>A0A4S8MEA7_DENBC</name>
<gene>
    <name evidence="3" type="ORF">K435DRAFT_436560</name>
</gene>
<evidence type="ECO:0000259" key="2">
    <source>
        <dbReference type="Pfam" id="PF20153"/>
    </source>
</evidence>
<dbReference type="AlphaFoldDB" id="A0A4S8MEA7"/>
<dbReference type="InterPro" id="IPR045338">
    <property type="entry name" value="DUF6535"/>
</dbReference>
<proteinExistence type="predicted"/>
<organism evidence="3 4">
    <name type="scientific">Dendrothele bispora (strain CBS 962.96)</name>
    <dbReference type="NCBI Taxonomy" id="1314807"/>
    <lineage>
        <taxon>Eukaryota</taxon>
        <taxon>Fungi</taxon>
        <taxon>Dikarya</taxon>
        <taxon>Basidiomycota</taxon>
        <taxon>Agaricomycotina</taxon>
        <taxon>Agaricomycetes</taxon>
        <taxon>Agaricomycetidae</taxon>
        <taxon>Agaricales</taxon>
        <taxon>Agaricales incertae sedis</taxon>
        <taxon>Dendrothele</taxon>
    </lineage>
</organism>
<dbReference type="EMBL" id="ML179100">
    <property type="protein sequence ID" value="THV00702.1"/>
    <property type="molecule type" value="Genomic_DNA"/>
</dbReference>
<evidence type="ECO:0000313" key="3">
    <source>
        <dbReference type="EMBL" id="THV00702.1"/>
    </source>
</evidence>
<keyword evidence="4" id="KW-1185">Reference proteome</keyword>
<accession>A0A4S8MEA7</accession>
<dbReference type="Pfam" id="PF20153">
    <property type="entry name" value="DUF6535"/>
    <property type="match status" value="1"/>
</dbReference>
<feature type="region of interest" description="Disordered" evidence="1">
    <location>
        <begin position="1"/>
        <end position="28"/>
    </location>
</feature>
<feature type="domain" description="DUF6535" evidence="2">
    <location>
        <begin position="37"/>
        <end position="67"/>
    </location>
</feature>
<protein>
    <recommendedName>
        <fullName evidence="2">DUF6535 domain-containing protein</fullName>
    </recommendedName>
</protein>
<dbReference type="Proteomes" id="UP000297245">
    <property type="component" value="Unassembled WGS sequence"/>
</dbReference>
<reference evidence="3 4" key="1">
    <citation type="journal article" date="2019" name="Nat. Ecol. Evol.">
        <title>Megaphylogeny resolves global patterns of mushroom evolution.</title>
        <authorList>
            <person name="Varga T."/>
            <person name="Krizsan K."/>
            <person name="Foldi C."/>
            <person name="Dima B."/>
            <person name="Sanchez-Garcia M."/>
            <person name="Sanchez-Ramirez S."/>
            <person name="Szollosi G.J."/>
            <person name="Szarkandi J.G."/>
            <person name="Papp V."/>
            <person name="Albert L."/>
            <person name="Andreopoulos W."/>
            <person name="Angelini C."/>
            <person name="Antonin V."/>
            <person name="Barry K.W."/>
            <person name="Bougher N.L."/>
            <person name="Buchanan P."/>
            <person name="Buyck B."/>
            <person name="Bense V."/>
            <person name="Catcheside P."/>
            <person name="Chovatia M."/>
            <person name="Cooper J."/>
            <person name="Damon W."/>
            <person name="Desjardin D."/>
            <person name="Finy P."/>
            <person name="Geml J."/>
            <person name="Haridas S."/>
            <person name="Hughes K."/>
            <person name="Justo A."/>
            <person name="Karasinski D."/>
            <person name="Kautmanova I."/>
            <person name="Kiss B."/>
            <person name="Kocsube S."/>
            <person name="Kotiranta H."/>
            <person name="LaButti K.M."/>
            <person name="Lechner B.E."/>
            <person name="Liimatainen K."/>
            <person name="Lipzen A."/>
            <person name="Lukacs Z."/>
            <person name="Mihaltcheva S."/>
            <person name="Morgado L.N."/>
            <person name="Niskanen T."/>
            <person name="Noordeloos M.E."/>
            <person name="Ohm R.A."/>
            <person name="Ortiz-Santana B."/>
            <person name="Ovrebo C."/>
            <person name="Racz N."/>
            <person name="Riley R."/>
            <person name="Savchenko A."/>
            <person name="Shiryaev A."/>
            <person name="Soop K."/>
            <person name="Spirin V."/>
            <person name="Szebenyi C."/>
            <person name="Tomsovsky M."/>
            <person name="Tulloss R.E."/>
            <person name="Uehling J."/>
            <person name="Grigoriev I.V."/>
            <person name="Vagvolgyi C."/>
            <person name="Papp T."/>
            <person name="Martin F.M."/>
            <person name="Miettinen O."/>
            <person name="Hibbett D.S."/>
            <person name="Nagy L.G."/>
        </authorList>
    </citation>
    <scope>NUCLEOTIDE SEQUENCE [LARGE SCALE GENOMIC DNA]</scope>
    <source>
        <strain evidence="3 4">CBS 962.96</strain>
    </source>
</reference>
<evidence type="ECO:0000256" key="1">
    <source>
        <dbReference type="SAM" id="MobiDB-lite"/>
    </source>
</evidence>
<dbReference type="OrthoDB" id="3221808at2759"/>
<sequence>MSQGESPSAVDTEKGPIASTNRRFKPSPDEEACHYLWTTYISQAQDYDKALLEGWKGDMDGMLLFRATRSFKRIQRMQR</sequence>